<dbReference type="InParanoid" id="A0A1E7FF65"/>
<organism evidence="3 4">
    <name type="scientific">Fragilariopsis cylindrus CCMP1102</name>
    <dbReference type="NCBI Taxonomy" id="635003"/>
    <lineage>
        <taxon>Eukaryota</taxon>
        <taxon>Sar</taxon>
        <taxon>Stramenopiles</taxon>
        <taxon>Ochrophyta</taxon>
        <taxon>Bacillariophyta</taxon>
        <taxon>Bacillariophyceae</taxon>
        <taxon>Bacillariophycidae</taxon>
        <taxon>Bacillariales</taxon>
        <taxon>Bacillariaceae</taxon>
        <taxon>Fragilariopsis</taxon>
    </lineage>
</organism>
<gene>
    <name evidence="3" type="ORF">FRACYDRAFT_185231</name>
</gene>
<dbReference type="InterPro" id="IPR018247">
    <property type="entry name" value="EF_Hand_1_Ca_BS"/>
</dbReference>
<dbReference type="PROSITE" id="PS50222">
    <property type="entry name" value="EF_HAND_2"/>
    <property type="match status" value="3"/>
</dbReference>
<feature type="domain" description="EF-hand" evidence="2">
    <location>
        <begin position="198"/>
        <end position="221"/>
    </location>
</feature>
<evidence type="ECO:0000256" key="1">
    <source>
        <dbReference type="ARBA" id="ARBA00022837"/>
    </source>
</evidence>
<dbReference type="Pfam" id="PF13202">
    <property type="entry name" value="EF-hand_5"/>
    <property type="match status" value="1"/>
</dbReference>
<keyword evidence="1" id="KW-0106">Calcium</keyword>
<dbReference type="PROSITE" id="PS00018">
    <property type="entry name" value="EF_HAND_1"/>
    <property type="match status" value="3"/>
</dbReference>
<dbReference type="OrthoDB" id="46106at2759"/>
<dbReference type="AlphaFoldDB" id="A0A1E7FF65"/>
<dbReference type="Pfam" id="PF13499">
    <property type="entry name" value="EF-hand_7"/>
    <property type="match status" value="1"/>
</dbReference>
<dbReference type="Gene3D" id="1.10.238.10">
    <property type="entry name" value="EF-hand"/>
    <property type="match status" value="2"/>
</dbReference>
<dbReference type="InterPro" id="IPR002048">
    <property type="entry name" value="EF_hand_dom"/>
</dbReference>
<proteinExistence type="predicted"/>
<accession>A0A1E7FF65</accession>
<feature type="domain" description="EF-hand" evidence="2">
    <location>
        <begin position="110"/>
        <end position="145"/>
    </location>
</feature>
<sequence length="252" mass="27169">MSQHNNGASAPPPSKLGDVLMEILDSNNDNKIIMREITTTLNMVEQLLQGGGDEDGNNGPNEYIVMVGVAKKAAPIVFQLLDSNGDGALSRSELKYTTKFEESLNSEGGKMKGFVMDCFKILDSNSDNQLSVEELVSHTSSADSDALSSIAVKFHELFPLRPTAKELEEFVQKSVFQSFGEVTVGEESIKSSGIMDWLDADGDGYIQLKEVGKFYVAIGEKILGTTAMVKQIGPMLAMLGGADMPGMMGNEL</sequence>
<dbReference type="KEGG" id="fcy:FRACYDRAFT_185231"/>
<evidence type="ECO:0000313" key="4">
    <source>
        <dbReference type="Proteomes" id="UP000095751"/>
    </source>
</evidence>
<protein>
    <recommendedName>
        <fullName evidence="2">EF-hand domain-containing protein</fullName>
    </recommendedName>
</protein>
<name>A0A1E7FF65_9STRA</name>
<reference evidence="3 4" key="1">
    <citation type="submission" date="2016-09" db="EMBL/GenBank/DDBJ databases">
        <title>Extensive genetic diversity and differential bi-allelic expression allows diatom success in the polar Southern Ocean.</title>
        <authorList>
            <consortium name="DOE Joint Genome Institute"/>
            <person name="Mock T."/>
            <person name="Otillar R.P."/>
            <person name="Strauss J."/>
            <person name="Dupont C."/>
            <person name="Frickenhaus S."/>
            <person name="Maumus F."/>
            <person name="Mcmullan M."/>
            <person name="Sanges R."/>
            <person name="Schmutz J."/>
            <person name="Toseland A."/>
            <person name="Valas R."/>
            <person name="Veluchamy A."/>
            <person name="Ward B.J."/>
            <person name="Allen A."/>
            <person name="Barry K."/>
            <person name="Falciatore A."/>
            <person name="Ferrante M."/>
            <person name="Fortunato A.E."/>
            <person name="Gloeckner G."/>
            <person name="Gruber A."/>
            <person name="Hipkin R."/>
            <person name="Janech M."/>
            <person name="Kroth P."/>
            <person name="Leese F."/>
            <person name="Lindquist E."/>
            <person name="Lyon B.R."/>
            <person name="Martin J."/>
            <person name="Mayer C."/>
            <person name="Parker M."/>
            <person name="Quesneville H."/>
            <person name="Raymond J."/>
            <person name="Uhlig C."/>
            <person name="Valentin K.U."/>
            <person name="Worden A.Z."/>
            <person name="Armbrust E.V."/>
            <person name="Bowler C."/>
            <person name="Green B."/>
            <person name="Moulton V."/>
            <person name="Van Oosterhout C."/>
            <person name="Grigoriev I."/>
        </authorList>
    </citation>
    <scope>NUCLEOTIDE SEQUENCE [LARGE SCALE GENOMIC DNA]</scope>
    <source>
        <strain evidence="3 4">CCMP1102</strain>
    </source>
</reference>
<feature type="domain" description="EF-hand" evidence="2">
    <location>
        <begin position="69"/>
        <end position="104"/>
    </location>
</feature>
<dbReference type="GO" id="GO:0005509">
    <property type="term" value="F:calcium ion binding"/>
    <property type="evidence" value="ECO:0007669"/>
    <property type="project" value="InterPro"/>
</dbReference>
<dbReference type="SUPFAM" id="SSF47473">
    <property type="entry name" value="EF-hand"/>
    <property type="match status" value="1"/>
</dbReference>
<evidence type="ECO:0000259" key="2">
    <source>
        <dbReference type="PROSITE" id="PS50222"/>
    </source>
</evidence>
<dbReference type="Proteomes" id="UP000095751">
    <property type="component" value="Unassembled WGS sequence"/>
</dbReference>
<evidence type="ECO:0000313" key="3">
    <source>
        <dbReference type="EMBL" id="OEU16784.1"/>
    </source>
</evidence>
<dbReference type="EMBL" id="KV784358">
    <property type="protein sequence ID" value="OEU16784.1"/>
    <property type="molecule type" value="Genomic_DNA"/>
</dbReference>
<dbReference type="InterPro" id="IPR011992">
    <property type="entry name" value="EF-hand-dom_pair"/>
</dbReference>
<keyword evidence="4" id="KW-1185">Reference proteome</keyword>